<dbReference type="RefSeq" id="WP_253716075.1">
    <property type="nucleotide sequence ID" value="NZ_CP051522.1"/>
</dbReference>
<proteinExistence type="predicted"/>
<gene>
    <name evidence="1" type="ORF">E4N86_06140</name>
</gene>
<evidence type="ECO:0000313" key="2">
    <source>
        <dbReference type="Proteomes" id="UP001056981"/>
    </source>
</evidence>
<evidence type="ECO:0000313" key="1">
    <source>
        <dbReference type="EMBL" id="UTD00302.1"/>
    </source>
</evidence>
<dbReference type="EMBL" id="CP051635">
    <property type="protein sequence ID" value="UTD00302.1"/>
    <property type="molecule type" value="Genomic_DNA"/>
</dbReference>
<organism evidence="1 2">
    <name type="scientific">Treponema denticola</name>
    <dbReference type="NCBI Taxonomy" id="158"/>
    <lineage>
        <taxon>Bacteria</taxon>
        <taxon>Pseudomonadati</taxon>
        <taxon>Spirochaetota</taxon>
        <taxon>Spirochaetia</taxon>
        <taxon>Spirochaetales</taxon>
        <taxon>Treponemataceae</taxon>
        <taxon>Treponema</taxon>
    </lineage>
</organism>
<protein>
    <recommendedName>
        <fullName evidence="3">Lipoprotein</fullName>
    </recommendedName>
</protein>
<name>A0A9Q9EXE0_TREDN</name>
<dbReference type="PROSITE" id="PS51257">
    <property type="entry name" value="PROKAR_LIPOPROTEIN"/>
    <property type="match status" value="1"/>
</dbReference>
<dbReference type="Proteomes" id="UP001056981">
    <property type="component" value="Chromosome"/>
</dbReference>
<dbReference type="AlphaFoldDB" id="A0A9Q9EXE0"/>
<dbReference type="Gene3D" id="2.50.20.10">
    <property type="entry name" value="Lipoprotein localisation LolA/LolB/LppX"/>
    <property type="match status" value="1"/>
</dbReference>
<accession>A0A9Q9EXE0</accession>
<sequence length="325" mass="37020">MKKRYFYFFILIVGLIAACRNEVNNPGKRALFDENPVTIRWNSKKGSSIDSFQANVQIHTMNNRTDTHAKLQETYHLSIKTIGERILTRIDFPADQKYDISARSIITDGKEVIVFDPNTEVIEKRLMLNDDVDSSLQFLKPETVLSRVNLKFIRSEASRLALDMQEDTETGLFVLNLPPALLSKNNYEKLLSSRICFDMNSEILQEVENVYIQEDGTKITSKTNIVYEEKDGIPVKVGSFTEIDVQNPNKIEVVSEGTVIYDSADDVPEITAEKLAELQQNGEVIEKKDMTFGDPGDLSYKETVIELYEDIKINEADDSLFKLLL</sequence>
<evidence type="ECO:0008006" key="3">
    <source>
        <dbReference type="Google" id="ProtNLM"/>
    </source>
</evidence>
<reference evidence="1" key="1">
    <citation type="submission" date="2020-04" db="EMBL/GenBank/DDBJ databases">
        <title>Comparative genomics of oral phylogroup-2 Treponema strains.</title>
        <authorList>
            <person name="Zeng H."/>
            <person name="Chan Y.K."/>
            <person name="Watt R.M."/>
        </authorList>
    </citation>
    <scope>NUCLEOTIDE SEQUENCE</scope>
    <source>
        <strain evidence="1">OMZ 905</strain>
    </source>
</reference>